<dbReference type="InterPro" id="IPR040853">
    <property type="entry name" value="RapA2_cadherin-like"/>
</dbReference>
<dbReference type="RefSeq" id="WP_341629372.1">
    <property type="nucleotide sequence ID" value="NZ_JBAKBA010000095.1"/>
</dbReference>
<dbReference type="Pfam" id="PF17803">
    <property type="entry name" value="Cadherin_4"/>
    <property type="match status" value="2"/>
</dbReference>
<feature type="non-terminal residue" evidence="2">
    <location>
        <position position="1"/>
    </location>
</feature>
<name>A0ABU9HHH0_9GAMM</name>
<gene>
    <name evidence="2" type="ORF">V6255_17940</name>
</gene>
<keyword evidence="3" id="KW-1185">Reference proteome</keyword>
<evidence type="ECO:0000313" key="3">
    <source>
        <dbReference type="Proteomes" id="UP001366060"/>
    </source>
</evidence>
<evidence type="ECO:0000313" key="2">
    <source>
        <dbReference type="EMBL" id="MEL0661011.1"/>
    </source>
</evidence>
<feature type="non-terminal residue" evidence="2">
    <location>
        <position position="301"/>
    </location>
</feature>
<feature type="domain" description="RapA2 cadherin-like" evidence="1">
    <location>
        <begin position="66"/>
        <end position="137"/>
    </location>
</feature>
<proteinExistence type="predicted"/>
<comment type="caution">
    <text evidence="2">The sequence shown here is derived from an EMBL/GenBank/DDBJ whole genome shotgun (WGS) entry which is preliminary data.</text>
</comment>
<dbReference type="Proteomes" id="UP001366060">
    <property type="component" value="Unassembled WGS sequence"/>
</dbReference>
<reference evidence="2 3" key="1">
    <citation type="submission" date="2024-02" db="EMBL/GenBank/DDBJ databases">
        <title>Bacteria isolated from the canopy kelp, Nereocystis luetkeana.</title>
        <authorList>
            <person name="Pfister C.A."/>
            <person name="Younker I.T."/>
            <person name="Light S.H."/>
        </authorList>
    </citation>
    <scope>NUCLEOTIDE SEQUENCE [LARGE SCALE GENOMIC DNA]</scope>
    <source>
        <strain evidence="2 3">TI.2.07</strain>
    </source>
</reference>
<dbReference type="InterPro" id="IPR013783">
    <property type="entry name" value="Ig-like_fold"/>
</dbReference>
<protein>
    <submittedName>
        <fullName evidence="2">VCBS domain-containing protein</fullName>
    </submittedName>
</protein>
<evidence type="ECO:0000259" key="1">
    <source>
        <dbReference type="Pfam" id="PF17803"/>
    </source>
</evidence>
<accession>A0ABU9HHH0</accession>
<dbReference type="EMBL" id="JBAKBA010000095">
    <property type="protein sequence ID" value="MEL0661011.1"/>
    <property type="molecule type" value="Genomic_DNA"/>
</dbReference>
<feature type="domain" description="RapA2 cadherin-like" evidence="1">
    <location>
        <begin position="170"/>
        <end position="242"/>
    </location>
</feature>
<dbReference type="Gene3D" id="2.60.40.10">
    <property type="entry name" value="Immunoglobulins"/>
    <property type="match status" value="3"/>
</dbReference>
<sequence length="301" mass="31065">TDVDTSDTTTFTAATVEGTYGDITIDENGDWSYAADNTQDAIQALDDGESLTDTITVTTSDGVEQEIVITINGIDDLSVVAGDDAGSVTEDDAATLTTSGSLSLTDVDTNDTTTFTAATVTGTYGDITIDENGDWSYAADNTQDAIQALDDGEFLTDTITVTTSDGVEQEIVITINGVDDLSVVAGDAAGDVTEDADASTLTTSGSLSLTDVDTTDETTFTPATVTGTYGDITIDENGDWSYAADNTQDAIQALDDGEFLTDTITVTTSDGVEQEIVITINGVDDLSVVAGDSVGDVTEDD</sequence>
<dbReference type="NCBIfam" id="TIGR01965">
    <property type="entry name" value="VCBS_repeat"/>
    <property type="match status" value="3"/>
</dbReference>
<dbReference type="InterPro" id="IPR010221">
    <property type="entry name" value="VCBS_dom"/>
</dbReference>
<organism evidence="2 3">
    <name type="scientific">Psychromonas arctica</name>
    <dbReference type="NCBI Taxonomy" id="168275"/>
    <lineage>
        <taxon>Bacteria</taxon>
        <taxon>Pseudomonadati</taxon>
        <taxon>Pseudomonadota</taxon>
        <taxon>Gammaproteobacteria</taxon>
        <taxon>Alteromonadales</taxon>
        <taxon>Psychromonadaceae</taxon>
        <taxon>Psychromonas</taxon>
    </lineage>
</organism>